<dbReference type="Pfam" id="PF06097">
    <property type="entry name" value="DUF945"/>
    <property type="match status" value="1"/>
</dbReference>
<reference evidence="2 3" key="1">
    <citation type="submission" date="2016-04" db="EMBL/GenBank/DDBJ databases">
        <title>ATOL: Assembling a taxonomically balanced genome-scale reconstruction of the evolutionary history of the Enterobacteriaceae.</title>
        <authorList>
            <person name="Plunkett G.III."/>
            <person name="Neeno-Eckwall E.C."/>
            <person name="Glasner J.D."/>
            <person name="Perna N.T."/>
        </authorList>
    </citation>
    <scope>NUCLEOTIDE SEQUENCE [LARGE SCALE GENOMIC DNA]</scope>
    <source>
        <strain evidence="2 3">ATCC 51607</strain>
    </source>
</reference>
<protein>
    <submittedName>
        <fullName evidence="2">Putative GTP-binding protein</fullName>
    </submittedName>
</protein>
<proteinExistence type="predicted"/>
<evidence type="ECO:0000313" key="2">
    <source>
        <dbReference type="EMBL" id="OAT19788.1"/>
    </source>
</evidence>
<dbReference type="EMBL" id="LXEO01000014">
    <property type="protein sequence ID" value="OAT19788.1"/>
    <property type="molecule type" value="Genomic_DNA"/>
</dbReference>
<accession>A0A1B7HVW4</accession>
<evidence type="ECO:0000313" key="3">
    <source>
        <dbReference type="Proteomes" id="UP000078286"/>
    </source>
</evidence>
<dbReference type="Proteomes" id="UP000078286">
    <property type="component" value="Unassembled WGS sequence"/>
</dbReference>
<organism evidence="2 3">
    <name type="scientific">Buttiauxella noackiae ATCC 51607</name>
    <dbReference type="NCBI Taxonomy" id="1354255"/>
    <lineage>
        <taxon>Bacteria</taxon>
        <taxon>Pseudomonadati</taxon>
        <taxon>Pseudomonadota</taxon>
        <taxon>Gammaproteobacteria</taxon>
        <taxon>Enterobacterales</taxon>
        <taxon>Enterobacteriaceae</taxon>
        <taxon>Buttiauxella</taxon>
    </lineage>
</organism>
<evidence type="ECO:0000256" key="1">
    <source>
        <dbReference type="SAM" id="MobiDB-lite"/>
    </source>
</evidence>
<name>A0A1B7HVW4_9ENTR</name>
<gene>
    <name evidence="2" type="ORF">M979_1100</name>
</gene>
<feature type="compositionally biased region" description="Low complexity" evidence="1">
    <location>
        <begin position="511"/>
        <end position="521"/>
    </location>
</feature>
<sequence>MDYDRMKKSLVAVGVIVALGVVWTGTAWYTGKQLEGRMAEMISNANTELNKASPEAGLTLGYQDYHRGLFSSTMHLVIKPTAGMTSAILKPDQTIVFNETIDHGPFPFAQLKKFNLLPSMASVHTTLMNNPTTKPLFDIAKGQSFIDAQTRIGYSGDTSSDINLLPLNYENGEQKVAFSGGEFKADVDGQGDKIAVSGEAQSGLVNTVNEYGQHVQITFNGIKTEGNSTRSEFIERIGSQKASIDKLAISIEGKEMAVVEGFNINAKSELQEDKKHLSGQIDYALNSLKVQNKDMGSGKLTLKVGNLDGAAVREFSQKYNAESQKLLADPAFSQNPEAYQQQIVELFAANLPLLLKGDPVITVAPLSWKNAKGESSFNLSLFLKDPAQSTGEPKTPEEQLNRVVKSLDSKLVIPVDMATELMTQVAQLEGYQPAEAAKLAEQQIKGLAAMGQMFRVTTMEDNNVVSSLQYSNGQVTLNGQKMALGDLLGMFGMPTMGEPEAAPVPEPETPAVPEAPAVPQQ</sequence>
<feature type="region of interest" description="Disordered" evidence="1">
    <location>
        <begin position="496"/>
        <end position="521"/>
    </location>
</feature>
<dbReference type="PATRIC" id="fig|1354255.3.peg.1132"/>
<comment type="caution">
    <text evidence="2">The sequence shown here is derived from an EMBL/GenBank/DDBJ whole genome shotgun (WGS) entry which is preliminary data.</text>
</comment>
<dbReference type="InterPro" id="IPR010352">
    <property type="entry name" value="DUF945"/>
</dbReference>
<keyword evidence="3" id="KW-1185">Reference proteome</keyword>
<dbReference type="AlphaFoldDB" id="A0A1B7HVW4"/>